<sequence>MSGLGASERDFDFEFGVWRVSHRRLRQRLVGCQDWDSFDGTAAVRPVLGGHGNIEDNVLAMPQGIVRAIAIRSFDAQRGLWAIWWLSSANPLAIDAPVVGRFESGVGTFVADETVGGRAVRTRFLWLDTRTAWPRWEQAQSADGGATWETNWTMTFERVEDFDGAG</sequence>
<comment type="caution">
    <text evidence="1">The sequence shown here is derived from an EMBL/GenBank/DDBJ whole genome shotgun (WGS) entry which is preliminary data.</text>
</comment>
<name>A0A6M1LKC5_9PROT</name>
<keyword evidence="2" id="KW-1185">Reference proteome</keyword>
<dbReference type="Proteomes" id="UP000475385">
    <property type="component" value="Unassembled WGS sequence"/>
</dbReference>
<proteinExistence type="predicted"/>
<gene>
    <name evidence="1" type="ORF">G3576_10425</name>
</gene>
<reference evidence="1 2" key="1">
    <citation type="submission" date="2020-03" db="EMBL/GenBank/DDBJ databases">
        <title>Roseomonas stagni sp. nov., isolated from pond water in Japan.</title>
        <authorList>
            <person name="Furuhata K."/>
            <person name="Miyamoto H."/>
            <person name="Goto K."/>
        </authorList>
    </citation>
    <scope>NUCLEOTIDE SEQUENCE [LARGE SCALE GENOMIC DNA]</scope>
    <source>
        <strain evidence="1 2">PeD5</strain>
    </source>
</reference>
<dbReference type="AlphaFoldDB" id="A0A6M1LKC5"/>
<dbReference type="RefSeq" id="WP_164694323.1">
    <property type="nucleotide sequence ID" value="NZ_JAAIKB010000003.1"/>
</dbReference>
<evidence type="ECO:0000313" key="2">
    <source>
        <dbReference type="Proteomes" id="UP000475385"/>
    </source>
</evidence>
<organism evidence="1 2">
    <name type="scientific">Falsiroseomonas algicola</name>
    <dbReference type="NCBI Taxonomy" id="2716930"/>
    <lineage>
        <taxon>Bacteria</taxon>
        <taxon>Pseudomonadati</taxon>
        <taxon>Pseudomonadota</taxon>
        <taxon>Alphaproteobacteria</taxon>
        <taxon>Acetobacterales</taxon>
        <taxon>Roseomonadaceae</taxon>
        <taxon>Falsiroseomonas</taxon>
    </lineage>
</organism>
<dbReference type="EMBL" id="JAAIKB010000003">
    <property type="protein sequence ID" value="NGM20429.1"/>
    <property type="molecule type" value="Genomic_DNA"/>
</dbReference>
<evidence type="ECO:0000313" key="1">
    <source>
        <dbReference type="EMBL" id="NGM20429.1"/>
    </source>
</evidence>
<accession>A0A6M1LKC5</accession>
<protein>
    <submittedName>
        <fullName evidence="1">DUF1579 domain-containing protein</fullName>
    </submittedName>
</protein>